<evidence type="ECO:0000313" key="2">
    <source>
        <dbReference type="Proteomes" id="UP000228765"/>
    </source>
</evidence>
<reference evidence="1 2" key="1">
    <citation type="submission" date="2017-08" db="EMBL/GenBank/DDBJ databases">
        <title>Complete genome sequence of a novel bacteriophage infecting Bordetella bronchiseptica.</title>
        <authorList>
            <person name="Chen Y."/>
            <person name="Song J."/>
            <person name="Wu B."/>
        </authorList>
    </citation>
    <scope>NUCLEOTIDE SEQUENCE [LARGE SCALE GENOMIC DNA]</scope>
</reference>
<organism evidence="1 2">
    <name type="scientific">Bordetella phage vB_BbrM_PHB04</name>
    <dbReference type="NCBI Taxonomy" id="2029657"/>
    <lineage>
        <taxon>Viruses</taxon>
        <taxon>Duplodnaviria</taxon>
        <taxon>Heunggongvirae</taxon>
        <taxon>Uroviricota</taxon>
        <taxon>Caudoviricetes</taxon>
        <taxon>Phabquatrovirus</taxon>
        <taxon>Phabquatrovirus PHB04</taxon>
    </lineage>
</organism>
<keyword evidence="2" id="KW-1185">Reference proteome</keyword>
<accession>A0A291LA03</accession>
<evidence type="ECO:0000313" key="1">
    <source>
        <dbReference type="EMBL" id="ATI15711.1"/>
    </source>
</evidence>
<protein>
    <submittedName>
        <fullName evidence="1">Uncharacterized protein</fullName>
    </submittedName>
</protein>
<proteinExistence type="predicted"/>
<dbReference type="EMBL" id="MF663786">
    <property type="protein sequence ID" value="ATI15711.1"/>
    <property type="molecule type" value="Genomic_DNA"/>
</dbReference>
<dbReference type="RefSeq" id="YP_009792759.1">
    <property type="nucleotide sequence ID" value="NC_047861.1"/>
</dbReference>
<dbReference type="Proteomes" id="UP000228765">
    <property type="component" value="Segment"/>
</dbReference>
<name>A0A291LA03_9CAUD</name>
<dbReference type="KEGG" id="vg:54982967"/>
<sequence>MNDLETFKTLLEQMDPVEMAQHSTINHHVDGMQYLCLHRSPKLTAKIYLIEQPTNPNSGFLVHPHSHRYPFSSVVLAGQLEHIRFLEMDGASWVRYSYRAESRQRLYDRACGLLVHRIEPHHRGSSYFVQPYEIHTLRMITEPAKPVMIGLMQFADTQPTSELYLPDGMDEVAYPQSRQPTAIEAFALRNRCLELLK</sequence>
<dbReference type="GeneID" id="54982967"/>